<feature type="non-terminal residue" evidence="3">
    <location>
        <position position="1"/>
    </location>
</feature>
<evidence type="ECO:0000256" key="2">
    <source>
        <dbReference type="SAM" id="MobiDB-lite"/>
    </source>
</evidence>
<feature type="region of interest" description="Disordered" evidence="2">
    <location>
        <begin position="132"/>
        <end position="168"/>
    </location>
</feature>
<dbReference type="OrthoDB" id="420175at2759"/>
<gene>
    <name evidence="3" type="ORF">SPIL2461_LOCUS5797</name>
</gene>
<feature type="region of interest" description="Disordered" evidence="2">
    <location>
        <begin position="1426"/>
        <end position="1507"/>
    </location>
</feature>
<protein>
    <submittedName>
        <fullName evidence="3">Uncharacterized protein</fullName>
    </submittedName>
</protein>
<feature type="compositionally biased region" description="Acidic residues" evidence="2">
    <location>
        <begin position="45"/>
        <end position="57"/>
    </location>
</feature>
<feature type="region of interest" description="Disordered" evidence="2">
    <location>
        <begin position="89"/>
        <end position="112"/>
    </location>
</feature>
<dbReference type="Proteomes" id="UP000649617">
    <property type="component" value="Unassembled WGS sequence"/>
</dbReference>
<evidence type="ECO:0000256" key="1">
    <source>
        <dbReference type="SAM" id="Coils"/>
    </source>
</evidence>
<feature type="coiled-coil region" evidence="1">
    <location>
        <begin position="1396"/>
        <end position="1423"/>
    </location>
</feature>
<evidence type="ECO:0000313" key="4">
    <source>
        <dbReference type="Proteomes" id="UP000649617"/>
    </source>
</evidence>
<dbReference type="EMBL" id="CAJNIZ010008430">
    <property type="protein sequence ID" value="CAE7267278.1"/>
    <property type="molecule type" value="Genomic_DNA"/>
</dbReference>
<feature type="region of interest" description="Disordered" evidence="2">
    <location>
        <begin position="1308"/>
        <end position="1350"/>
    </location>
</feature>
<keyword evidence="1" id="KW-0175">Coiled coil</keyword>
<feature type="compositionally biased region" description="Basic and acidic residues" evidence="2">
    <location>
        <begin position="137"/>
        <end position="152"/>
    </location>
</feature>
<evidence type="ECO:0000313" key="3">
    <source>
        <dbReference type="EMBL" id="CAE7267278.1"/>
    </source>
</evidence>
<accession>A0A812MZF5</accession>
<sequence length="1520" mass="164060">MDLPESTQWDDALDVELAGSQRRRPHSEDAKGVGQNQSEQVANDANDDDDDDDDDDGLAQLAELMILSSEVQAAEAVAGANVDENLDHLSDYAPSHAGDLQLDPDQAASQDVSDIGVSASSWDDVISDSIASAPSEAAHDRPGHGVGAERGRGRGRGRAAGGRKSGSRILRQSIQAFQEAHNREQSENAELVPRVPSVVTALAARSAKAQRIREQTLDPQQFGPSAIICHTGSPVQRTLASALQLLVKTPDDWKATLASINSVDKLEPLDLVLSGAGLLCSAQALANITSSSKTTVQRRLIQAGSATMESTGFLIGSMLSLLEKQADHIEPFIFILSVKYDETPTRVRVATLPMQDDEMDRGSGCQHVIVPKSCAKGPELQRFLAAQGQKRSADASMAAQATNHAKLLQTQVEVISVYKVKCLGQSQVPEFRSIQTALPCGLQAMDRSTGENQRRAVWETITVIPELTRIMESFPIQIRLAVHGFVTCHAMLIKQVRTGSASLKVIITCTRNFFACILASQQAHQFLLAMMNQEAQMLSHWITMPEAEVEPMSKLIRARVLVLRTQSPVPMQTQHNQLMQLLHLQKRMPDGVQVLENMLVVMKRVLQPIHDFLTKMLATSSKAWERKQKAIAATGRDRSYIILEDARGESVATTMGQLLGTIQEDAFGFPTPSVPCAFRALKFCMASATMCAVHSLIRLSHSGLPYQLFRLLDEPSAAADRLLALPDCMLDQLFTELKKMFPTKKLLMGPEAQVIISTLASVASTNIADVEAAHNSTRDFSSIRSRGWSCSLEALSARFVLQQKLRLLGGTNIRGNDKKEALVKRSMAALRCNPSPSLGEAVEGVRKKRGGGGGAWRAFVSYHLPNKKLTAALAADLSSRYRQLDDAQKEWFAKAGAAGTRAHRHGHAAFGKRAPPQALPGEQAAANPDAIVAVDAERDDFSMVLLGYESFSEKYEAFKQSLPKAPVHETDPLMVSAEQSQAMALVQQDLSSLQMVQALENQGHTDIAAAFEGNSYTKATKGCAGNGSGSSQEDTPSVARFSWCAPSEKVVQATLRDDRAANARCRVLVHAEQKPICSTEASGAFKETLCFKYGLCICGGSDVSVPDTLHCFHNMKAWMASVFAKKQKVAPRARVLMEGHLIVFRFSAGPAWEVKSVDAADELPLDPGSAAAGAGAAAGDSEQVVRYVHPGHVNFSTWHFTVMCMTDDLLRVGIPHASGDAGVLQVACLPRGEAGETHGVVTDLQFFQNLDLNRAWTVSVFGVILDEDCWQQWDTSAKVVPIKQLEDTDSSQCLIWRGSAYELHMREMRKKRADKKRPYAADKAKAPNKRQKKTPSSKASAKAGLHSADHESAEIGAEATGGANPAPDELLQAEADPYGLDPLHEEDAGPELGIGITAEEKDAADADQALADLELMLAGEQDEILSNCSPSVAGSSDGDFDWDELLSGMDAPSGSGNGAASSSSKPAHAQPDDALLLDQRDPPPEPSAIASDAPAELRAPAEQAGARLQAKHMLDRIEDM</sequence>
<feature type="compositionally biased region" description="Basic and acidic residues" evidence="2">
    <location>
        <begin position="1316"/>
        <end position="1325"/>
    </location>
</feature>
<proteinExistence type="predicted"/>
<feature type="region of interest" description="Disordered" evidence="2">
    <location>
        <begin position="1"/>
        <end position="57"/>
    </location>
</feature>
<comment type="caution">
    <text evidence="3">The sequence shown here is derived from an EMBL/GenBank/DDBJ whole genome shotgun (WGS) entry which is preliminary data.</text>
</comment>
<feature type="compositionally biased region" description="Low complexity" evidence="2">
    <location>
        <begin position="1451"/>
        <end position="1464"/>
    </location>
</feature>
<feature type="compositionally biased region" description="Basic residues" evidence="2">
    <location>
        <begin position="1326"/>
        <end position="1335"/>
    </location>
</feature>
<reference evidence="3" key="1">
    <citation type="submission" date="2021-02" db="EMBL/GenBank/DDBJ databases">
        <authorList>
            <person name="Dougan E. K."/>
            <person name="Rhodes N."/>
            <person name="Thang M."/>
            <person name="Chan C."/>
        </authorList>
    </citation>
    <scope>NUCLEOTIDE SEQUENCE</scope>
</reference>
<keyword evidence="4" id="KW-1185">Reference proteome</keyword>
<name>A0A812MZF5_SYMPI</name>
<organism evidence="3 4">
    <name type="scientific">Symbiodinium pilosum</name>
    <name type="common">Dinoflagellate</name>
    <dbReference type="NCBI Taxonomy" id="2952"/>
    <lineage>
        <taxon>Eukaryota</taxon>
        <taxon>Sar</taxon>
        <taxon>Alveolata</taxon>
        <taxon>Dinophyceae</taxon>
        <taxon>Suessiales</taxon>
        <taxon>Symbiodiniaceae</taxon>
        <taxon>Symbiodinium</taxon>
    </lineage>
</organism>